<evidence type="ECO:0000313" key="3">
    <source>
        <dbReference type="EMBL" id="RJO75370.1"/>
    </source>
</evidence>
<accession>A0A3A4KQS4</accession>
<dbReference type="Pfam" id="PF24879">
    <property type="entry name" value="DUF7737"/>
    <property type="match status" value="1"/>
</dbReference>
<dbReference type="InterPro" id="IPR056639">
    <property type="entry name" value="DUF7737"/>
</dbReference>
<dbReference type="Pfam" id="PF13569">
    <property type="entry name" value="DUF4132"/>
    <property type="match status" value="1"/>
</dbReference>
<protein>
    <submittedName>
        <fullName evidence="3">DUF4132 domain-containing protein</fullName>
    </submittedName>
</protein>
<dbReference type="AlphaFoldDB" id="A0A3A4KQS4"/>
<dbReference type="OrthoDB" id="4554725at2"/>
<feature type="domain" description="DUF4132" evidence="1">
    <location>
        <begin position="377"/>
        <end position="548"/>
    </location>
</feature>
<evidence type="ECO:0000259" key="1">
    <source>
        <dbReference type="Pfam" id="PF13569"/>
    </source>
</evidence>
<comment type="caution">
    <text evidence="3">The sequence shown here is derived from an EMBL/GenBank/DDBJ whole genome shotgun (WGS) entry which is preliminary data.</text>
</comment>
<reference evidence="3 4" key="1">
    <citation type="submission" date="2018-09" db="EMBL/GenBank/DDBJ databases">
        <title>YIM PH21274 draft genome.</title>
        <authorList>
            <person name="Miao C."/>
        </authorList>
    </citation>
    <scope>NUCLEOTIDE SEQUENCE [LARGE SCALE GENOMIC DNA]</scope>
    <source>
        <strain evidence="3 4">YIM PH 21724</strain>
    </source>
</reference>
<name>A0A3A4KQS4_9NOCA</name>
<dbReference type="Proteomes" id="UP000266677">
    <property type="component" value="Unassembled WGS sequence"/>
</dbReference>
<keyword evidence="4" id="KW-1185">Reference proteome</keyword>
<sequence>MDVVCAAMMRTRRTADARRGFDEWHYLLGKVRELSAEQSERLARSCAAAFPAASDLDQHCLLILVSTVAPTLPILVEERRARLDSLSNHHGTRSLSVVDLALAQAELTAGRTLTPEVVAVYRREACDRYSCGGVAEIARQCPEPVVNVGEQWADRALELASTAPEWHDLLAFARTATMGKPNERWERTGRALLAEVAAFEQTVLSLLELVGRPRTLLLRQRFVGDLGLNDEYDPFNADAVRGLLWLLTYRPPQPTTARIVGGLVETSLRKIKGVGPRNPKVANAGVYALSQLPGEMALGELARLAATVTYRGTLNQINAALAAKAAALGVTRAEIEEMAVPACGLTSVGEARFTFGTASATLTVDGTKTVLRWFTDKPVKSVPAVVKRDHADEWKELKAAVKDIEKMLTAQVERLDRQFLARRTWDFRSWRKYYLDHPLVGTIARRLLWKVDGVVCGYSGGALRDLTDNPVDGDVVELWHPLGHSAEEILAWRDRLEHHTITQPFKQAHREIYLLTDAERRTGTYSNRFAAHILRQHQFHALAAVRGWRNKLLIDADAMVPPPVRELPQWGIRAEFWVEGDRDDGGHADVAESGSYLRLRTDQVRFYPIDAPQNLANSTFRGGFRGQAEPLPLADVPELALSEVLRDVDLFVGVASVGNDPTWSDGGPDGRFAGYWTDYGFGELHQTGQTRRDLLTRLLPRLAIGPQCSVEGRFLHVRGSRHAYRIHLGSGNVLIDPDNRYLCIVPSAQTPAPNAFLPYDGDRTLAVILSKALLLANDSKITDPTILRQLPVTA</sequence>
<organism evidence="3 4">
    <name type="scientific">Nocardia panacis</name>
    <dbReference type="NCBI Taxonomy" id="2340916"/>
    <lineage>
        <taxon>Bacteria</taxon>
        <taxon>Bacillati</taxon>
        <taxon>Actinomycetota</taxon>
        <taxon>Actinomycetes</taxon>
        <taxon>Mycobacteriales</taxon>
        <taxon>Nocardiaceae</taxon>
        <taxon>Nocardia</taxon>
    </lineage>
</organism>
<gene>
    <name evidence="3" type="ORF">D5S18_17985</name>
</gene>
<evidence type="ECO:0000313" key="4">
    <source>
        <dbReference type="Proteomes" id="UP000266677"/>
    </source>
</evidence>
<evidence type="ECO:0000259" key="2">
    <source>
        <dbReference type="Pfam" id="PF24879"/>
    </source>
</evidence>
<proteinExistence type="predicted"/>
<feature type="domain" description="DUF7737" evidence="2">
    <location>
        <begin position="689"/>
        <end position="790"/>
    </location>
</feature>
<dbReference type="InterPro" id="IPR025406">
    <property type="entry name" value="DUF4132"/>
</dbReference>
<dbReference type="EMBL" id="QZFU01000019">
    <property type="protein sequence ID" value="RJO75370.1"/>
    <property type="molecule type" value="Genomic_DNA"/>
</dbReference>